<reference evidence="6" key="1">
    <citation type="journal article" date="2019" name="Int. J. Syst. Evol. Microbiol.">
        <title>The Global Catalogue of Microorganisms (GCM) 10K type strain sequencing project: providing services to taxonomists for standard genome sequencing and annotation.</title>
        <authorList>
            <consortium name="The Broad Institute Genomics Platform"/>
            <consortium name="The Broad Institute Genome Sequencing Center for Infectious Disease"/>
            <person name="Wu L."/>
            <person name="Ma J."/>
        </authorList>
    </citation>
    <scope>NUCLEOTIDE SEQUENCE [LARGE SCALE GENOMIC DNA]</scope>
    <source>
        <strain evidence="6">CGMCC 4.1641</strain>
    </source>
</reference>
<evidence type="ECO:0000313" key="6">
    <source>
        <dbReference type="Proteomes" id="UP001595755"/>
    </source>
</evidence>
<dbReference type="PANTHER" id="PTHR30146:SF109">
    <property type="entry name" value="HTH-TYPE TRANSCRIPTIONAL REGULATOR GALS"/>
    <property type="match status" value="1"/>
</dbReference>
<keyword evidence="2 5" id="KW-0238">DNA-binding</keyword>
<dbReference type="EMBL" id="JBHSED010000019">
    <property type="protein sequence ID" value="MFC4304189.1"/>
    <property type="molecule type" value="Genomic_DNA"/>
</dbReference>
<evidence type="ECO:0000256" key="2">
    <source>
        <dbReference type="ARBA" id="ARBA00023125"/>
    </source>
</evidence>
<dbReference type="RefSeq" id="WP_204604948.1">
    <property type="nucleotide sequence ID" value="NZ_JBHSED010000019.1"/>
</dbReference>
<evidence type="ECO:0000313" key="5">
    <source>
        <dbReference type="EMBL" id="MFC4304189.1"/>
    </source>
</evidence>
<organism evidence="5 6">
    <name type="scientific">Cohnella boryungensis</name>
    <dbReference type="NCBI Taxonomy" id="768479"/>
    <lineage>
        <taxon>Bacteria</taxon>
        <taxon>Bacillati</taxon>
        <taxon>Bacillota</taxon>
        <taxon>Bacilli</taxon>
        <taxon>Bacillales</taxon>
        <taxon>Paenibacillaceae</taxon>
        <taxon>Cohnella</taxon>
    </lineage>
</organism>
<dbReference type="CDD" id="cd01392">
    <property type="entry name" value="HTH_LacI"/>
    <property type="match status" value="1"/>
</dbReference>
<comment type="caution">
    <text evidence="5">The sequence shown here is derived from an EMBL/GenBank/DDBJ whole genome shotgun (WGS) entry which is preliminary data.</text>
</comment>
<dbReference type="SUPFAM" id="SSF53822">
    <property type="entry name" value="Periplasmic binding protein-like I"/>
    <property type="match status" value="1"/>
</dbReference>
<evidence type="ECO:0000256" key="1">
    <source>
        <dbReference type="ARBA" id="ARBA00023015"/>
    </source>
</evidence>
<evidence type="ECO:0000259" key="4">
    <source>
        <dbReference type="PROSITE" id="PS50932"/>
    </source>
</evidence>
<sequence length="336" mass="37275">MATNIRDVAKAAGVSVATVSKVLNGYTTVNQKTKEKVLRFVKEMQFQPNSAARSLVGRRSMTIGIFLTTGLSHPFFTEILSGMEEALKENGYDLIYLAQFSWDNKEYSFVRHCQSRNVEGVVVFGFQHEDMSFEELIESNIPTLFIDLDVKEGRAGYISSDNEEAVERAIGYLIGLNHRKIGFLSGDKASYVTRHRFDGYRKGLAEAGITYREDYVAPGDFSREMGYQGMQKLLALSDRPTSVVCCSDMSAIGAMEAIRDAGLSVPEDISVIGFDDIEMASFVRPALTTVRQNMKHIGRKSIELLDRLIVDKELAPPEAIVPTELVVRDSCGPAKA</sequence>
<dbReference type="InterPro" id="IPR010982">
    <property type="entry name" value="Lambda_DNA-bd_dom_sf"/>
</dbReference>
<proteinExistence type="predicted"/>
<dbReference type="Proteomes" id="UP001595755">
    <property type="component" value="Unassembled WGS sequence"/>
</dbReference>
<dbReference type="SUPFAM" id="SSF47413">
    <property type="entry name" value="lambda repressor-like DNA-binding domains"/>
    <property type="match status" value="1"/>
</dbReference>
<dbReference type="Gene3D" id="1.10.260.40">
    <property type="entry name" value="lambda repressor-like DNA-binding domains"/>
    <property type="match status" value="1"/>
</dbReference>
<dbReference type="CDD" id="cd06267">
    <property type="entry name" value="PBP1_LacI_sugar_binding-like"/>
    <property type="match status" value="1"/>
</dbReference>
<dbReference type="InterPro" id="IPR046335">
    <property type="entry name" value="LacI/GalR-like_sensor"/>
</dbReference>
<dbReference type="InterPro" id="IPR000843">
    <property type="entry name" value="HTH_LacI"/>
</dbReference>
<dbReference type="PROSITE" id="PS00356">
    <property type="entry name" value="HTH_LACI_1"/>
    <property type="match status" value="1"/>
</dbReference>
<dbReference type="Gene3D" id="3.40.50.2300">
    <property type="match status" value="2"/>
</dbReference>
<keyword evidence="1" id="KW-0805">Transcription regulation</keyword>
<dbReference type="GO" id="GO:0003677">
    <property type="term" value="F:DNA binding"/>
    <property type="evidence" value="ECO:0007669"/>
    <property type="project" value="UniProtKB-KW"/>
</dbReference>
<name>A0ABV8S9G7_9BACL</name>
<dbReference type="PANTHER" id="PTHR30146">
    <property type="entry name" value="LACI-RELATED TRANSCRIPTIONAL REPRESSOR"/>
    <property type="match status" value="1"/>
</dbReference>
<feature type="domain" description="HTH lacI-type" evidence="4">
    <location>
        <begin position="3"/>
        <end position="57"/>
    </location>
</feature>
<keyword evidence="3" id="KW-0804">Transcription</keyword>
<gene>
    <name evidence="5" type="ORF">ACFO1S_12185</name>
</gene>
<evidence type="ECO:0000256" key="3">
    <source>
        <dbReference type="ARBA" id="ARBA00023163"/>
    </source>
</evidence>
<dbReference type="Pfam" id="PF00356">
    <property type="entry name" value="LacI"/>
    <property type="match status" value="1"/>
</dbReference>
<dbReference type="InterPro" id="IPR028082">
    <property type="entry name" value="Peripla_BP_I"/>
</dbReference>
<dbReference type="PRINTS" id="PR00036">
    <property type="entry name" value="HTHLACI"/>
</dbReference>
<protein>
    <submittedName>
        <fullName evidence="5">LacI family DNA-binding transcriptional regulator</fullName>
    </submittedName>
</protein>
<dbReference type="PROSITE" id="PS50932">
    <property type="entry name" value="HTH_LACI_2"/>
    <property type="match status" value="1"/>
</dbReference>
<keyword evidence="6" id="KW-1185">Reference proteome</keyword>
<accession>A0ABV8S9G7</accession>
<dbReference type="SMART" id="SM00354">
    <property type="entry name" value="HTH_LACI"/>
    <property type="match status" value="1"/>
</dbReference>
<dbReference type="Pfam" id="PF13377">
    <property type="entry name" value="Peripla_BP_3"/>
    <property type="match status" value="1"/>
</dbReference>